<reference evidence="1" key="1">
    <citation type="submission" date="2022-02" db="EMBL/GenBank/DDBJ databases">
        <authorList>
            <person name="King R."/>
        </authorList>
    </citation>
    <scope>NUCLEOTIDE SEQUENCE</scope>
</reference>
<gene>
    <name evidence="1" type="ORF">APHIGO_LOCUS7622</name>
</gene>
<dbReference type="Proteomes" id="UP001154329">
    <property type="component" value="Chromosome 2"/>
</dbReference>
<evidence type="ECO:0000313" key="1">
    <source>
        <dbReference type="EMBL" id="CAH1726798.1"/>
    </source>
</evidence>
<evidence type="ECO:0000313" key="2">
    <source>
        <dbReference type="Proteomes" id="UP001154329"/>
    </source>
</evidence>
<keyword evidence="2" id="KW-1185">Reference proteome</keyword>
<reference evidence="1" key="2">
    <citation type="submission" date="2022-10" db="EMBL/GenBank/DDBJ databases">
        <authorList>
            <consortium name="ENA_rothamsted_submissions"/>
            <consortium name="culmorum"/>
            <person name="King R."/>
        </authorList>
    </citation>
    <scope>NUCLEOTIDE SEQUENCE</scope>
</reference>
<proteinExistence type="predicted"/>
<name>A0A9P0J8K6_APHGO</name>
<organism evidence="1 2">
    <name type="scientific">Aphis gossypii</name>
    <name type="common">Cotton aphid</name>
    <dbReference type="NCBI Taxonomy" id="80765"/>
    <lineage>
        <taxon>Eukaryota</taxon>
        <taxon>Metazoa</taxon>
        <taxon>Ecdysozoa</taxon>
        <taxon>Arthropoda</taxon>
        <taxon>Hexapoda</taxon>
        <taxon>Insecta</taxon>
        <taxon>Pterygota</taxon>
        <taxon>Neoptera</taxon>
        <taxon>Paraneoptera</taxon>
        <taxon>Hemiptera</taxon>
        <taxon>Sternorrhyncha</taxon>
        <taxon>Aphidomorpha</taxon>
        <taxon>Aphidoidea</taxon>
        <taxon>Aphididae</taxon>
        <taxon>Aphidini</taxon>
        <taxon>Aphis</taxon>
        <taxon>Aphis</taxon>
    </lineage>
</organism>
<accession>A0A9P0J8K6</accession>
<sequence>MIRILINLLFNIQFNDVQNLEIFIDHFDSQKTCESTTLICEFRKMLSYCTLNLWYDFTNVPCKLQASIYHCSLFRFFVYQSVSYSSHNIIVILLAVAVGLSYDYASSILPCRQSTRIGLRTPQDVYVSL</sequence>
<dbReference type="AlphaFoldDB" id="A0A9P0J8K6"/>
<dbReference type="EMBL" id="OU899035">
    <property type="protein sequence ID" value="CAH1726798.1"/>
    <property type="molecule type" value="Genomic_DNA"/>
</dbReference>
<protein>
    <submittedName>
        <fullName evidence="1">Uncharacterized protein</fullName>
    </submittedName>
</protein>